<dbReference type="InterPro" id="IPR045471">
    <property type="entry name" value="DUF6494"/>
</dbReference>
<dbReference type="Pfam" id="PF20104">
    <property type="entry name" value="DUF6494"/>
    <property type="match status" value="1"/>
</dbReference>
<sequence length="81" mass="9112">MNPGVLSDRRKRVEHYYMKISKKLGIKSQLEIEQGVTDAIGRSLLDGNGRLMAKARITLDGTDMNFTLAEEISLAEQYGHM</sequence>
<dbReference type="EMBL" id="UINC01048617">
    <property type="protein sequence ID" value="SVB59362.1"/>
    <property type="molecule type" value="Genomic_DNA"/>
</dbReference>
<protein>
    <submittedName>
        <fullName evidence="1">Uncharacterized protein</fullName>
    </submittedName>
</protein>
<proteinExistence type="predicted"/>
<gene>
    <name evidence="1" type="ORF">METZ01_LOCUS212216</name>
</gene>
<organism evidence="1">
    <name type="scientific">marine metagenome</name>
    <dbReference type="NCBI Taxonomy" id="408172"/>
    <lineage>
        <taxon>unclassified sequences</taxon>
        <taxon>metagenomes</taxon>
        <taxon>ecological metagenomes</taxon>
    </lineage>
</organism>
<name>A0A382F9R2_9ZZZZ</name>
<evidence type="ECO:0000313" key="1">
    <source>
        <dbReference type="EMBL" id="SVB59362.1"/>
    </source>
</evidence>
<accession>A0A382F9R2</accession>
<dbReference type="AlphaFoldDB" id="A0A382F9R2"/>
<reference evidence="1" key="1">
    <citation type="submission" date="2018-05" db="EMBL/GenBank/DDBJ databases">
        <authorList>
            <person name="Lanie J.A."/>
            <person name="Ng W.-L."/>
            <person name="Kazmierczak K.M."/>
            <person name="Andrzejewski T.M."/>
            <person name="Davidsen T.M."/>
            <person name="Wayne K.J."/>
            <person name="Tettelin H."/>
            <person name="Glass J.I."/>
            <person name="Rusch D."/>
            <person name="Podicherti R."/>
            <person name="Tsui H.-C.T."/>
            <person name="Winkler M.E."/>
        </authorList>
    </citation>
    <scope>NUCLEOTIDE SEQUENCE</scope>
</reference>